<dbReference type="RefSeq" id="WP_073139031.1">
    <property type="nucleotide sequence ID" value="NZ_FQWQ01000003.1"/>
</dbReference>
<protein>
    <submittedName>
        <fullName evidence="1">Uncharacterized protein</fullName>
    </submittedName>
</protein>
<organism evidence="1 2">
    <name type="scientific">Chryseolinea serpens</name>
    <dbReference type="NCBI Taxonomy" id="947013"/>
    <lineage>
        <taxon>Bacteria</taxon>
        <taxon>Pseudomonadati</taxon>
        <taxon>Bacteroidota</taxon>
        <taxon>Cytophagia</taxon>
        <taxon>Cytophagales</taxon>
        <taxon>Fulvivirgaceae</taxon>
        <taxon>Chryseolinea</taxon>
    </lineage>
</organism>
<keyword evidence="2" id="KW-1185">Reference proteome</keyword>
<evidence type="ECO:0000313" key="2">
    <source>
        <dbReference type="Proteomes" id="UP000184212"/>
    </source>
</evidence>
<accession>A0A1M5ULC9</accession>
<dbReference type="AlphaFoldDB" id="A0A1M5ULC9"/>
<gene>
    <name evidence="1" type="ORF">SAMN04488109_4758</name>
</gene>
<reference evidence="1 2" key="1">
    <citation type="submission" date="2016-11" db="EMBL/GenBank/DDBJ databases">
        <authorList>
            <person name="Jaros S."/>
            <person name="Januszkiewicz K."/>
            <person name="Wedrychowicz H."/>
        </authorList>
    </citation>
    <scope>NUCLEOTIDE SEQUENCE [LARGE SCALE GENOMIC DNA]</scope>
    <source>
        <strain evidence="1 2">DSM 24574</strain>
    </source>
</reference>
<name>A0A1M5ULC9_9BACT</name>
<dbReference type="OrthoDB" id="880927at2"/>
<dbReference type="EMBL" id="FQWQ01000003">
    <property type="protein sequence ID" value="SHH63730.1"/>
    <property type="molecule type" value="Genomic_DNA"/>
</dbReference>
<dbReference type="Proteomes" id="UP000184212">
    <property type="component" value="Unassembled WGS sequence"/>
</dbReference>
<proteinExistence type="predicted"/>
<evidence type="ECO:0000313" key="1">
    <source>
        <dbReference type="EMBL" id="SHH63730.1"/>
    </source>
</evidence>
<sequence>MSKSRNNPLTEGLSGKLGKTLVFRNVGGETVLGVAPRPQSGEPTEQQLTHRNRFRMAAAYATGQMGDPAAMSLYKEVAKRKQYKSARTLAVADFFNAPTITLVDASAYTGAAGTKILIHADDELEVKAVSIDVVNAAGVSLEKGSAVQRGKSSVWEYTATVENTALAGTKIVVKAIDRPGNSAVKEVTLS</sequence>